<gene>
    <name evidence="6" type="ORF">Apa02nite_048440</name>
</gene>
<evidence type="ECO:0000259" key="5">
    <source>
        <dbReference type="PROSITE" id="PS50977"/>
    </source>
</evidence>
<keyword evidence="1" id="KW-0805">Transcription regulation</keyword>
<comment type="caution">
    <text evidence="6">The sequence shown here is derived from an EMBL/GenBank/DDBJ whole genome shotgun (WGS) entry which is preliminary data.</text>
</comment>
<dbReference type="InterPro" id="IPR001647">
    <property type="entry name" value="HTH_TetR"/>
</dbReference>
<evidence type="ECO:0000256" key="1">
    <source>
        <dbReference type="ARBA" id="ARBA00023015"/>
    </source>
</evidence>
<keyword evidence="3" id="KW-0804">Transcription</keyword>
<dbReference type="PRINTS" id="PR00455">
    <property type="entry name" value="HTHTETR"/>
</dbReference>
<organism evidence="6 7">
    <name type="scientific">Actinoplanes palleronii</name>
    <dbReference type="NCBI Taxonomy" id="113570"/>
    <lineage>
        <taxon>Bacteria</taxon>
        <taxon>Bacillati</taxon>
        <taxon>Actinomycetota</taxon>
        <taxon>Actinomycetes</taxon>
        <taxon>Micromonosporales</taxon>
        <taxon>Micromonosporaceae</taxon>
        <taxon>Actinoplanes</taxon>
    </lineage>
</organism>
<keyword evidence="2 4" id="KW-0238">DNA-binding</keyword>
<evidence type="ECO:0000313" key="6">
    <source>
        <dbReference type="EMBL" id="GIE68736.1"/>
    </source>
</evidence>
<dbReference type="InterPro" id="IPR009057">
    <property type="entry name" value="Homeodomain-like_sf"/>
</dbReference>
<accession>A0ABQ4BDH5</accession>
<reference evidence="6 7" key="1">
    <citation type="submission" date="2021-01" db="EMBL/GenBank/DDBJ databases">
        <title>Whole genome shotgun sequence of Actinoplanes palleronii NBRC 14916.</title>
        <authorList>
            <person name="Komaki H."/>
            <person name="Tamura T."/>
        </authorList>
    </citation>
    <scope>NUCLEOTIDE SEQUENCE [LARGE SCALE GENOMIC DNA]</scope>
    <source>
        <strain evidence="6 7">NBRC 14916</strain>
    </source>
</reference>
<dbReference type="EMBL" id="BOMS01000073">
    <property type="protein sequence ID" value="GIE68736.1"/>
    <property type="molecule type" value="Genomic_DNA"/>
</dbReference>
<dbReference type="PANTHER" id="PTHR30055:SF234">
    <property type="entry name" value="HTH-TYPE TRANSCRIPTIONAL REGULATOR BETI"/>
    <property type="match status" value="1"/>
</dbReference>
<dbReference type="Pfam" id="PF00440">
    <property type="entry name" value="TetR_N"/>
    <property type="match status" value="1"/>
</dbReference>
<evidence type="ECO:0000256" key="3">
    <source>
        <dbReference type="ARBA" id="ARBA00023163"/>
    </source>
</evidence>
<sequence>MLFCIWCGKVQNVSLRDRKRARTRQALVAAATELFESRGYDETTIADIASAAEIGTRTFFSYFPSKEDLLFPEVDLRVHAAVDAIAVRGPADGPAEVLLRALRKVGEDSDDLAGRLAALRLHLVRTVPAVRGRGLQLQLDAQREIARHLAAAFPDQIDEVGAAALTGAFVGAVMGALQVLLEDLDPSTDPAAVQQAVQVAVGVALTPWFRTGPPPAD</sequence>
<dbReference type="SUPFAM" id="SSF46689">
    <property type="entry name" value="Homeodomain-like"/>
    <property type="match status" value="1"/>
</dbReference>
<dbReference type="Proteomes" id="UP000624709">
    <property type="component" value="Unassembled WGS sequence"/>
</dbReference>
<dbReference type="PANTHER" id="PTHR30055">
    <property type="entry name" value="HTH-TYPE TRANSCRIPTIONAL REGULATOR RUTR"/>
    <property type="match status" value="1"/>
</dbReference>
<evidence type="ECO:0000256" key="2">
    <source>
        <dbReference type="ARBA" id="ARBA00023125"/>
    </source>
</evidence>
<evidence type="ECO:0000256" key="4">
    <source>
        <dbReference type="PROSITE-ProRule" id="PRU00335"/>
    </source>
</evidence>
<feature type="DNA-binding region" description="H-T-H motif" evidence="4">
    <location>
        <begin position="44"/>
        <end position="63"/>
    </location>
</feature>
<dbReference type="InterPro" id="IPR050109">
    <property type="entry name" value="HTH-type_TetR-like_transc_reg"/>
</dbReference>
<protein>
    <recommendedName>
        <fullName evidence="5">HTH tetR-type domain-containing protein</fullName>
    </recommendedName>
</protein>
<dbReference type="PROSITE" id="PS01081">
    <property type="entry name" value="HTH_TETR_1"/>
    <property type="match status" value="1"/>
</dbReference>
<name>A0ABQ4BDH5_9ACTN</name>
<evidence type="ECO:0000313" key="7">
    <source>
        <dbReference type="Proteomes" id="UP000624709"/>
    </source>
</evidence>
<dbReference type="Gene3D" id="1.10.357.10">
    <property type="entry name" value="Tetracycline Repressor, domain 2"/>
    <property type="match status" value="1"/>
</dbReference>
<feature type="domain" description="HTH tetR-type" evidence="5">
    <location>
        <begin position="21"/>
        <end position="81"/>
    </location>
</feature>
<dbReference type="InterPro" id="IPR023772">
    <property type="entry name" value="DNA-bd_HTH_TetR-type_CS"/>
</dbReference>
<dbReference type="PROSITE" id="PS50977">
    <property type="entry name" value="HTH_TETR_2"/>
    <property type="match status" value="1"/>
</dbReference>
<keyword evidence="7" id="KW-1185">Reference proteome</keyword>
<proteinExistence type="predicted"/>